<gene>
    <name evidence="2" type="ORF">EHC69_19845</name>
    <name evidence="1" type="ORF">I7278_08070</name>
</gene>
<protein>
    <submittedName>
        <fullName evidence="1">Uncharacterized protein</fullName>
    </submittedName>
</protein>
<evidence type="ECO:0000313" key="1">
    <source>
        <dbReference type="EMBL" id="HAS6676764.1"/>
    </source>
</evidence>
<dbReference type="EMBL" id="CP034299">
    <property type="protein sequence ID" value="QHH11557.1"/>
    <property type="molecule type" value="Genomic_DNA"/>
</dbReference>
<sequence>MNTKANVFLGIFSSLRISHVSNCAITIRIKTPVRRCCSDPPALSGTDSELTGYI</sequence>
<evidence type="ECO:0000313" key="3">
    <source>
        <dbReference type="Proteomes" id="UP000464718"/>
    </source>
</evidence>
<organism evidence="1">
    <name type="scientific">Vibrio parahaemolyticus</name>
    <dbReference type="NCBI Taxonomy" id="670"/>
    <lineage>
        <taxon>Bacteria</taxon>
        <taxon>Pseudomonadati</taxon>
        <taxon>Pseudomonadota</taxon>
        <taxon>Gammaproteobacteria</taxon>
        <taxon>Vibrionales</taxon>
        <taxon>Vibrionaceae</taxon>
        <taxon>Vibrio</taxon>
    </lineage>
</organism>
<dbReference type="EMBL" id="DACQKT010000003">
    <property type="protein sequence ID" value="HAS6676764.1"/>
    <property type="molecule type" value="Genomic_DNA"/>
</dbReference>
<dbReference type="Proteomes" id="UP000464718">
    <property type="component" value="Chromosome ii"/>
</dbReference>
<reference evidence="1" key="3">
    <citation type="submission" date="2019-12" db="EMBL/GenBank/DDBJ databases">
        <authorList>
            <consortium name="NCBI Pathogen Detection Project"/>
        </authorList>
    </citation>
    <scope>NUCLEOTIDE SEQUENCE</scope>
    <source>
        <strain evidence="1">1930</strain>
    </source>
</reference>
<evidence type="ECO:0000313" key="2">
    <source>
        <dbReference type="EMBL" id="QHH11557.1"/>
    </source>
</evidence>
<dbReference type="AlphaFoldDB" id="A0A659AH88"/>
<dbReference type="Proteomes" id="UP000856022">
    <property type="component" value="Unassembled WGS sequence"/>
</dbReference>
<accession>A0A659AH88</accession>
<reference evidence="1" key="1">
    <citation type="journal article" date="2018" name="Genome Biol.">
        <title>SKESA: strategic k-mer extension for scrupulous assemblies.</title>
        <authorList>
            <person name="Souvorov A."/>
            <person name="Agarwala R."/>
            <person name="Lipman D.J."/>
        </authorList>
    </citation>
    <scope>NUCLEOTIDE SEQUENCE</scope>
    <source>
        <strain evidence="1">1930</strain>
    </source>
</reference>
<reference evidence="2 3" key="2">
    <citation type="submission" date="2018-12" db="EMBL/GenBank/DDBJ databases">
        <title>Genomic insights into the evolutionary origins and pathogenicity of five Vibrio parahaemolyticus strains isolated from the shrimp with acute hepatopancreatic necrosis disease (AHPND).</title>
        <authorList>
            <person name="Yang Q."/>
            <person name="Dong X."/>
            <person name="Xie G."/>
            <person name="Fu S."/>
            <person name="Zou P."/>
            <person name="Sun J."/>
            <person name="Wang Y."/>
            <person name="Huang J."/>
        </authorList>
    </citation>
    <scope>NUCLEOTIDE SEQUENCE [LARGE SCALE GENOMIC DNA]</scope>
    <source>
        <strain evidence="2 3">20160303005-1</strain>
    </source>
</reference>
<name>A0A659AH88_VIBPH</name>
<proteinExistence type="predicted"/>